<comment type="caution">
    <text evidence="2">The sequence shown here is derived from an EMBL/GenBank/DDBJ whole genome shotgun (WGS) entry which is preliminary data.</text>
</comment>
<reference evidence="2 3" key="1">
    <citation type="submission" date="2019-09" db="EMBL/GenBank/DDBJ databases">
        <title>Wenzhouxiangella sp. Genome sequencing and assembly.</title>
        <authorList>
            <person name="Zhang R."/>
        </authorList>
    </citation>
    <scope>NUCLEOTIDE SEQUENCE [LARGE SCALE GENOMIC DNA]</scope>
    <source>
        <strain evidence="2 3">W260</strain>
    </source>
</reference>
<keyword evidence="1" id="KW-0732">Signal</keyword>
<dbReference type="RefSeq" id="WP_150863467.1">
    <property type="nucleotide sequence ID" value="NZ_VYXP01000003.1"/>
</dbReference>
<proteinExistence type="predicted"/>
<evidence type="ECO:0000313" key="3">
    <source>
        <dbReference type="Proteomes" id="UP000325372"/>
    </source>
</evidence>
<accession>A0A5N0TCL5</accession>
<dbReference type="AlphaFoldDB" id="A0A5N0TCL5"/>
<keyword evidence="3" id="KW-1185">Reference proteome</keyword>
<sequence length="465" mass="51498">MGIRGRQSRTVTGIIAGVCLAACVAGPAWAQGDAWYNDVSDFEVTAFDPRYHDDPNLWLGDLGLFGLGINGVLAQPFNIGTVGLARKEDPNEMSSGVRVSGTAGEWKVNMLGVQSTDATGTSASDAFIARFSRSLAEDLQLGVILTAGDPDQDLDAHTVGVDLKYRTLGNIEGQAWLQKTHTELFNENEAGRDDNAWGLHLNYPGKQHRASAWYQHFGDDFDPALGSVSRPGVDDASFQYAFRHTMPDGSDWQLGHNFNARDIQALSTDEASRALNLTLLDARDASGDNWTLFVSQNDEVLVNGYDLVNHLPIAAGQYNYARYGMGFDTSRFDNWMLGVRVIQGDYLGGQRDDVQFRGDWQAAEWLRLNAEYAVEAHKQPVGQFTARKFTLRSTVALAPGWSFSPLVQVNNISDQVGMNANLRWNTGFGRDLFLTWNRTLLRNFEDRLVAPPNDSVLKGMYRVRF</sequence>
<dbReference type="Proteomes" id="UP000325372">
    <property type="component" value="Unassembled WGS sequence"/>
</dbReference>
<feature type="chain" id="PRO_5024302134" description="TonB-dependent receptor" evidence="1">
    <location>
        <begin position="31"/>
        <end position="465"/>
    </location>
</feature>
<protein>
    <recommendedName>
        <fullName evidence="4">TonB-dependent receptor</fullName>
    </recommendedName>
</protein>
<evidence type="ECO:0008006" key="4">
    <source>
        <dbReference type="Google" id="ProtNLM"/>
    </source>
</evidence>
<feature type="signal peptide" evidence="1">
    <location>
        <begin position="1"/>
        <end position="30"/>
    </location>
</feature>
<name>A0A5N0TCL5_9GAMM</name>
<evidence type="ECO:0000313" key="2">
    <source>
        <dbReference type="EMBL" id="KAA9132745.1"/>
    </source>
</evidence>
<evidence type="ECO:0000256" key="1">
    <source>
        <dbReference type="SAM" id="SignalP"/>
    </source>
</evidence>
<organism evidence="2 3">
    <name type="scientific">Marinihelvus fidelis</name>
    <dbReference type="NCBI Taxonomy" id="2613842"/>
    <lineage>
        <taxon>Bacteria</taxon>
        <taxon>Pseudomonadati</taxon>
        <taxon>Pseudomonadota</taxon>
        <taxon>Gammaproteobacteria</taxon>
        <taxon>Chromatiales</taxon>
        <taxon>Wenzhouxiangellaceae</taxon>
        <taxon>Marinihelvus</taxon>
    </lineage>
</organism>
<gene>
    <name evidence="2" type="ORF">F3N42_05900</name>
</gene>
<dbReference type="EMBL" id="VYXP01000003">
    <property type="protein sequence ID" value="KAA9132745.1"/>
    <property type="molecule type" value="Genomic_DNA"/>
</dbReference>